<feature type="domain" description="Alpha-carbonic anhydrase" evidence="2">
    <location>
        <begin position="46"/>
        <end position="278"/>
    </location>
</feature>
<dbReference type="STRING" id="1182545.A0A072PQK9"/>
<dbReference type="PROSITE" id="PS51144">
    <property type="entry name" value="ALPHA_CA_2"/>
    <property type="match status" value="1"/>
</dbReference>
<evidence type="ECO:0000259" key="2">
    <source>
        <dbReference type="PROSITE" id="PS51144"/>
    </source>
</evidence>
<dbReference type="PANTHER" id="PTHR18952:SF274">
    <property type="entry name" value="ALPHA-CARBONIC ANHYDRASE DOMAIN-CONTAINING PROTEIN"/>
    <property type="match status" value="1"/>
</dbReference>
<reference evidence="3 4" key="1">
    <citation type="submission" date="2013-03" db="EMBL/GenBank/DDBJ databases">
        <title>The Genome Sequence of Exophiala aquamarina CBS 119918.</title>
        <authorList>
            <consortium name="The Broad Institute Genomics Platform"/>
            <person name="Cuomo C."/>
            <person name="de Hoog S."/>
            <person name="Gorbushina A."/>
            <person name="Walker B."/>
            <person name="Young S.K."/>
            <person name="Zeng Q."/>
            <person name="Gargeya S."/>
            <person name="Fitzgerald M."/>
            <person name="Haas B."/>
            <person name="Abouelleil A."/>
            <person name="Allen A.W."/>
            <person name="Alvarado L."/>
            <person name="Arachchi H.M."/>
            <person name="Berlin A.M."/>
            <person name="Chapman S.B."/>
            <person name="Gainer-Dewar J."/>
            <person name="Goldberg J."/>
            <person name="Griggs A."/>
            <person name="Gujja S."/>
            <person name="Hansen M."/>
            <person name="Howarth C."/>
            <person name="Imamovic A."/>
            <person name="Ireland A."/>
            <person name="Larimer J."/>
            <person name="McCowan C."/>
            <person name="Murphy C."/>
            <person name="Pearson M."/>
            <person name="Poon T.W."/>
            <person name="Priest M."/>
            <person name="Roberts A."/>
            <person name="Saif S."/>
            <person name="Shea T."/>
            <person name="Sisk P."/>
            <person name="Sykes S."/>
            <person name="Wortman J."/>
            <person name="Nusbaum C."/>
            <person name="Birren B."/>
        </authorList>
    </citation>
    <scope>NUCLEOTIDE SEQUENCE [LARGE SCALE GENOMIC DNA]</scope>
    <source>
        <strain evidence="3 4">CBS 119918</strain>
    </source>
</reference>
<feature type="chain" id="PRO_5001681743" description="Alpha-carbonic anhydrase domain-containing protein" evidence="1">
    <location>
        <begin position="18"/>
        <end position="278"/>
    </location>
</feature>
<gene>
    <name evidence="3" type="ORF">A1O9_00014</name>
</gene>
<protein>
    <recommendedName>
        <fullName evidence="2">Alpha-carbonic anhydrase domain-containing protein</fullName>
    </recommendedName>
</protein>
<keyword evidence="1" id="KW-0732">Signal</keyword>
<organism evidence="3 4">
    <name type="scientific">Exophiala aquamarina CBS 119918</name>
    <dbReference type="NCBI Taxonomy" id="1182545"/>
    <lineage>
        <taxon>Eukaryota</taxon>
        <taxon>Fungi</taxon>
        <taxon>Dikarya</taxon>
        <taxon>Ascomycota</taxon>
        <taxon>Pezizomycotina</taxon>
        <taxon>Eurotiomycetes</taxon>
        <taxon>Chaetothyriomycetidae</taxon>
        <taxon>Chaetothyriales</taxon>
        <taxon>Herpotrichiellaceae</taxon>
        <taxon>Exophiala</taxon>
    </lineage>
</organism>
<feature type="signal peptide" evidence="1">
    <location>
        <begin position="1"/>
        <end position="17"/>
    </location>
</feature>
<dbReference type="InterPro" id="IPR023561">
    <property type="entry name" value="Carbonic_anhydrase_a-class"/>
</dbReference>
<dbReference type="PANTHER" id="PTHR18952">
    <property type="entry name" value="CARBONIC ANHYDRASE"/>
    <property type="match status" value="1"/>
</dbReference>
<evidence type="ECO:0000313" key="3">
    <source>
        <dbReference type="EMBL" id="KEF62042.1"/>
    </source>
</evidence>
<proteinExistence type="predicted"/>
<evidence type="ECO:0000256" key="1">
    <source>
        <dbReference type="SAM" id="SignalP"/>
    </source>
</evidence>
<accession>A0A072PQK9</accession>
<dbReference type="CDD" id="cd03124">
    <property type="entry name" value="alpha_CA_prokaryotic_like"/>
    <property type="match status" value="1"/>
</dbReference>
<dbReference type="RefSeq" id="XP_013264632.1">
    <property type="nucleotide sequence ID" value="XM_013409178.1"/>
</dbReference>
<dbReference type="Pfam" id="PF00194">
    <property type="entry name" value="Carb_anhydrase"/>
    <property type="match status" value="1"/>
</dbReference>
<dbReference type="SUPFAM" id="SSF51069">
    <property type="entry name" value="Carbonic anhydrase"/>
    <property type="match status" value="1"/>
</dbReference>
<comment type="caution">
    <text evidence="3">The sequence shown here is derived from an EMBL/GenBank/DDBJ whole genome shotgun (WGS) entry which is preliminary data.</text>
</comment>
<dbReference type="InterPro" id="IPR001148">
    <property type="entry name" value="CA_dom"/>
</dbReference>
<dbReference type="AlphaFoldDB" id="A0A072PQK9"/>
<dbReference type="InterPro" id="IPR036398">
    <property type="entry name" value="CA_dom_sf"/>
</dbReference>
<dbReference type="SMART" id="SM01057">
    <property type="entry name" value="Carb_anhydrase"/>
    <property type="match status" value="1"/>
</dbReference>
<dbReference type="HOGENOM" id="CLU_039326_4_0_1"/>
<sequence length="278" mass="31297">MLSNIFLAYVLTTSVLGCADHSNHFGRPHVRRDIPVSEADPGRDPTDWTYEVSSDWGFKNPKYFLCQNGTQQAPIGLTSAQGFSKVDVPAFGNYAQNISGNYFNWGYGPAFTPQYDKPTVTSLPNITFDGNTAYMVGWHIHTPAEHLVHGKRSMAGIHFVHADEQGNYVGVLAMRMDPSGDTESTFVSQWPWYIGFNETKQMTHVRQKLDQALTEVNHFDNFWTYMGGLTVPPCSEGIRFLVADKVLKVSNKQMQRILGMSAYSTRIEQVIWMQGVNQ</sequence>
<dbReference type="InterPro" id="IPR041891">
    <property type="entry name" value="Alpha_CA_prokaryot-like"/>
</dbReference>
<dbReference type="OrthoDB" id="429145at2759"/>
<name>A0A072PQK9_9EURO</name>
<dbReference type="Proteomes" id="UP000027920">
    <property type="component" value="Unassembled WGS sequence"/>
</dbReference>
<evidence type="ECO:0000313" key="4">
    <source>
        <dbReference type="Proteomes" id="UP000027920"/>
    </source>
</evidence>
<dbReference type="EMBL" id="AMGV01000001">
    <property type="protein sequence ID" value="KEF62042.1"/>
    <property type="molecule type" value="Genomic_DNA"/>
</dbReference>
<dbReference type="Gene3D" id="3.10.200.10">
    <property type="entry name" value="Alpha carbonic anhydrase"/>
    <property type="match status" value="1"/>
</dbReference>
<keyword evidence="4" id="KW-1185">Reference proteome</keyword>
<dbReference type="GO" id="GO:0008270">
    <property type="term" value="F:zinc ion binding"/>
    <property type="evidence" value="ECO:0007669"/>
    <property type="project" value="InterPro"/>
</dbReference>
<dbReference type="GeneID" id="25274966"/>
<dbReference type="GO" id="GO:0004089">
    <property type="term" value="F:carbonate dehydratase activity"/>
    <property type="evidence" value="ECO:0007669"/>
    <property type="project" value="InterPro"/>
</dbReference>
<dbReference type="VEuPathDB" id="FungiDB:A1O9_00014"/>